<keyword evidence="2" id="KW-0808">Transferase</keyword>
<evidence type="ECO:0000256" key="1">
    <source>
        <dbReference type="ARBA" id="ARBA00013191"/>
    </source>
</evidence>
<dbReference type="EMBL" id="HBGQ01005551">
    <property type="protein sequence ID" value="CAD9366397.1"/>
    <property type="molecule type" value="Transcribed_RNA"/>
</dbReference>
<evidence type="ECO:0000256" key="2">
    <source>
        <dbReference type="ARBA" id="ARBA00022679"/>
    </source>
</evidence>
<dbReference type="PANTHER" id="PTHR11712:SF336">
    <property type="entry name" value="3-OXOACYL-[ACYL-CARRIER-PROTEIN] SYNTHASE, MITOCHONDRIAL"/>
    <property type="match status" value="1"/>
</dbReference>
<protein>
    <recommendedName>
        <fullName evidence="1">beta-ketoacyl-[acyl-carrier-protein] synthase I</fullName>
        <ecNumber evidence="1">2.3.1.41</ecNumber>
    </recommendedName>
</protein>
<dbReference type="GO" id="GO:0005739">
    <property type="term" value="C:mitochondrion"/>
    <property type="evidence" value="ECO:0007669"/>
    <property type="project" value="TreeGrafter"/>
</dbReference>
<reference evidence="4" key="1">
    <citation type="submission" date="2021-01" db="EMBL/GenBank/DDBJ databases">
        <authorList>
            <person name="Corre E."/>
            <person name="Pelletier E."/>
            <person name="Niang G."/>
            <person name="Scheremetjew M."/>
            <person name="Finn R."/>
            <person name="Kale V."/>
            <person name="Holt S."/>
            <person name="Cochrane G."/>
            <person name="Meng A."/>
            <person name="Brown T."/>
            <person name="Cohen L."/>
        </authorList>
    </citation>
    <scope>NUCLEOTIDE SEQUENCE</scope>
    <source>
        <strain evidence="4">CCMP2222</strain>
    </source>
</reference>
<evidence type="ECO:0000259" key="3">
    <source>
        <dbReference type="Pfam" id="PF02801"/>
    </source>
</evidence>
<dbReference type="InterPro" id="IPR000794">
    <property type="entry name" value="Beta-ketoacyl_synthase"/>
</dbReference>
<dbReference type="GO" id="GO:0006633">
    <property type="term" value="P:fatty acid biosynthetic process"/>
    <property type="evidence" value="ECO:0007669"/>
    <property type="project" value="TreeGrafter"/>
</dbReference>
<name>A0A7S2AFT3_9DINO</name>
<dbReference type="Pfam" id="PF02801">
    <property type="entry name" value="Ketoacyl-synt_C"/>
    <property type="match status" value="1"/>
</dbReference>
<dbReference type="InterPro" id="IPR016039">
    <property type="entry name" value="Thiolase-like"/>
</dbReference>
<feature type="domain" description="Beta-ketoacyl synthase C-terminal" evidence="3">
    <location>
        <begin position="2"/>
        <end position="57"/>
    </location>
</feature>
<sequence>MAEVRAIQRAFDHQTDGLVVNSSKSMIGHCLGAAAGVEAVITIQALRHQKVHPTLNHEDPEDGFDLKTPLEAMELPELKVAASNSFGFGGHNSCLLFRRYEG</sequence>
<accession>A0A7S2AFT3</accession>
<dbReference type="InterPro" id="IPR014031">
    <property type="entry name" value="Ketoacyl_synth_C"/>
</dbReference>
<dbReference type="AlphaFoldDB" id="A0A7S2AFT3"/>
<evidence type="ECO:0000313" key="4">
    <source>
        <dbReference type="EMBL" id="CAD9366397.1"/>
    </source>
</evidence>
<organism evidence="4">
    <name type="scientific">Alexandrium andersonii</name>
    <dbReference type="NCBI Taxonomy" id="327968"/>
    <lineage>
        <taxon>Eukaryota</taxon>
        <taxon>Sar</taxon>
        <taxon>Alveolata</taxon>
        <taxon>Dinophyceae</taxon>
        <taxon>Gonyaulacales</taxon>
        <taxon>Pyrocystaceae</taxon>
        <taxon>Alexandrium</taxon>
    </lineage>
</organism>
<dbReference type="SUPFAM" id="SSF53901">
    <property type="entry name" value="Thiolase-like"/>
    <property type="match status" value="1"/>
</dbReference>
<proteinExistence type="predicted"/>
<gene>
    <name evidence="4" type="ORF">AAND1436_LOCUS2824</name>
</gene>
<dbReference type="EC" id="2.3.1.41" evidence="1"/>
<dbReference type="Gene3D" id="3.40.47.10">
    <property type="match status" value="1"/>
</dbReference>
<dbReference type="GO" id="GO:0004315">
    <property type="term" value="F:3-oxoacyl-[acyl-carrier-protein] synthase activity"/>
    <property type="evidence" value="ECO:0007669"/>
    <property type="project" value="UniProtKB-EC"/>
</dbReference>
<dbReference type="PANTHER" id="PTHR11712">
    <property type="entry name" value="POLYKETIDE SYNTHASE-RELATED"/>
    <property type="match status" value="1"/>
</dbReference>